<gene>
    <name evidence="3" type="ORF">MNBD_GAMMA17-1164</name>
</gene>
<dbReference type="InterPro" id="IPR051122">
    <property type="entry name" value="SDR_DHRS6-like"/>
</dbReference>
<dbReference type="InterPro" id="IPR036291">
    <property type="entry name" value="NAD(P)-bd_dom_sf"/>
</dbReference>
<proteinExistence type="inferred from homology"/>
<accession>A0A3B0ZCT0</accession>
<dbReference type="PRINTS" id="PR00081">
    <property type="entry name" value="GDHRDH"/>
</dbReference>
<evidence type="ECO:0000256" key="1">
    <source>
        <dbReference type="ARBA" id="ARBA00006484"/>
    </source>
</evidence>
<evidence type="ECO:0000256" key="2">
    <source>
        <dbReference type="ARBA" id="ARBA00023002"/>
    </source>
</evidence>
<reference evidence="3" key="1">
    <citation type="submission" date="2018-06" db="EMBL/GenBank/DDBJ databases">
        <authorList>
            <person name="Zhirakovskaya E."/>
        </authorList>
    </citation>
    <scope>NUCLEOTIDE SEQUENCE</scope>
</reference>
<evidence type="ECO:0008006" key="4">
    <source>
        <dbReference type="Google" id="ProtNLM"/>
    </source>
</evidence>
<dbReference type="GO" id="GO:0016491">
    <property type="term" value="F:oxidoreductase activity"/>
    <property type="evidence" value="ECO:0007669"/>
    <property type="project" value="UniProtKB-KW"/>
</dbReference>
<dbReference type="PANTHER" id="PTHR43477:SF1">
    <property type="entry name" value="DIHYDROANTICAPSIN 7-DEHYDROGENASE"/>
    <property type="match status" value="1"/>
</dbReference>
<dbReference type="Pfam" id="PF13561">
    <property type="entry name" value="adh_short_C2"/>
    <property type="match status" value="1"/>
</dbReference>
<sequence>MEIKNLKILVIGGSSGIGLGIAKACTDKGAQVTIASRSNNKLQNAVLEIGGTTNYHTIDIESKESIATLFESIGNVDHLVVTSGFVTGGKFNELSEEDARSDFEINFWGKFNVSKIGASYINSGGSITFISGAFAKKPNPNVFMTSVSVSAVETMAKMLAISLSPIRVNVISPYIIDTSLVGSGQRKEFLASTAQSLPSKCIGSPK</sequence>
<evidence type="ECO:0000313" key="3">
    <source>
        <dbReference type="EMBL" id="VAW89371.1"/>
    </source>
</evidence>
<name>A0A3B0ZCT0_9ZZZZ</name>
<dbReference type="Gene3D" id="3.40.50.720">
    <property type="entry name" value="NAD(P)-binding Rossmann-like Domain"/>
    <property type="match status" value="1"/>
</dbReference>
<dbReference type="EMBL" id="UOFQ01000130">
    <property type="protein sequence ID" value="VAW89371.1"/>
    <property type="molecule type" value="Genomic_DNA"/>
</dbReference>
<comment type="similarity">
    <text evidence="1">Belongs to the short-chain dehydrogenases/reductases (SDR) family.</text>
</comment>
<organism evidence="3">
    <name type="scientific">hydrothermal vent metagenome</name>
    <dbReference type="NCBI Taxonomy" id="652676"/>
    <lineage>
        <taxon>unclassified sequences</taxon>
        <taxon>metagenomes</taxon>
        <taxon>ecological metagenomes</taxon>
    </lineage>
</organism>
<dbReference type="PANTHER" id="PTHR43477">
    <property type="entry name" value="DIHYDROANTICAPSIN 7-DEHYDROGENASE"/>
    <property type="match status" value="1"/>
</dbReference>
<dbReference type="InterPro" id="IPR002347">
    <property type="entry name" value="SDR_fam"/>
</dbReference>
<protein>
    <recommendedName>
        <fullName evidence="4">Short chain dehydrogenase</fullName>
    </recommendedName>
</protein>
<keyword evidence="2" id="KW-0560">Oxidoreductase</keyword>
<dbReference type="SUPFAM" id="SSF51735">
    <property type="entry name" value="NAD(P)-binding Rossmann-fold domains"/>
    <property type="match status" value="1"/>
</dbReference>
<feature type="non-terminal residue" evidence="3">
    <location>
        <position position="206"/>
    </location>
</feature>
<dbReference type="AlphaFoldDB" id="A0A3B0ZCT0"/>